<reference evidence="6" key="1">
    <citation type="journal article" date="2019" name="Int. J. Syst. Evol. Microbiol.">
        <title>The Global Catalogue of Microorganisms (GCM) 10K type strain sequencing project: providing services to taxonomists for standard genome sequencing and annotation.</title>
        <authorList>
            <consortium name="The Broad Institute Genomics Platform"/>
            <consortium name="The Broad Institute Genome Sequencing Center for Infectious Disease"/>
            <person name="Wu L."/>
            <person name="Ma J."/>
        </authorList>
    </citation>
    <scope>NUCLEOTIDE SEQUENCE [LARGE SCALE GENOMIC DNA]</scope>
    <source>
        <strain evidence="6">JCM 30846</strain>
    </source>
</reference>
<evidence type="ECO:0000256" key="3">
    <source>
        <dbReference type="RuleBase" id="RU000363"/>
    </source>
</evidence>
<dbReference type="SUPFAM" id="SSF51735">
    <property type="entry name" value="NAD(P)-binding Rossmann-fold domains"/>
    <property type="match status" value="1"/>
</dbReference>
<evidence type="ECO:0000313" key="5">
    <source>
        <dbReference type="EMBL" id="GAA3742997.1"/>
    </source>
</evidence>
<protein>
    <recommendedName>
        <fullName evidence="7">Short-chain dehydrogenase</fullName>
    </recommendedName>
</protein>
<comment type="similarity">
    <text evidence="1 3">Belongs to the short-chain dehydrogenases/reductases (SDR) family.</text>
</comment>
<dbReference type="Gene3D" id="3.40.50.720">
    <property type="entry name" value="NAD(P)-binding Rossmann-like Domain"/>
    <property type="match status" value="1"/>
</dbReference>
<keyword evidence="2" id="KW-0560">Oxidoreductase</keyword>
<dbReference type="Pfam" id="PF00106">
    <property type="entry name" value="adh_short"/>
    <property type="match status" value="1"/>
</dbReference>
<evidence type="ECO:0000256" key="1">
    <source>
        <dbReference type="ARBA" id="ARBA00006484"/>
    </source>
</evidence>
<feature type="compositionally biased region" description="Low complexity" evidence="4">
    <location>
        <begin position="303"/>
        <end position="316"/>
    </location>
</feature>
<proteinExistence type="inferred from homology"/>
<dbReference type="InterPro" id="IPR002347">
    <property type="entry name" value="SDR_fam"/>
</dbReference>
<gene>
    <name evidence="5" type="ORF">GCM10023082_44760</name>
</gene>
<dbReference type="RefSeq" id="WP_345650366.1">
    <property type="nucleotide sequence ID" value="NZ_BAABEP010000035.1"/>
</dbReference>
<evidence type="ECO:0000313" key="6">
    <source>
        <dbReference type="Proteomes" id="UP001499884"/>
    </source>
</evidence>
<dbReference type="PANTHER" id="PTHR43391:SF82">
    <property type="entry name" value="OXIDOREDUCTASE SADH-RELATED"/>
    <property type="match status" value="1"/>
</dbReference>
<name>A0ABP7FS60_9ACTN</name>
<dbReference type="PROSITE" id="PS00061">
    <property type="entry name" value="ADH_SHORT"/>
    <property type="match status" value="1"/>
</dbReference>
<feature type="region of interest" description="Disordered" evidence="4">
    <location>
        <begin position="252"/>
        <end position="284"/>
    </location>
</feature>
<dbReference type="EMBL" id="BAABEP010000035">
    <property type="protein sequence ID" value="GAA3742997.1"/>
    <property type="molecule type" value="Genomic_DNA"/>
</dbReference>
<accession>A0ABP7FS60</accession>
<dbReference type="PRINTS" id="PR00081">
    <property type="entry name" value="GDHRDH"/>
</dbReference>
<dbReference type="PRINTS" id="PR00080">
    <property type="entry name" value="SDRFAMILY"/>
</dbReference>
<dbReference type="InterPro" id="IPR036291">
    <property type="entry name" value="NAD(P)-bd_dom_sf"/>
</dbReference>
<dbReference type="Proteomes" id="UP001499884">
    <property type="component" value="Unassembled WGS sequence"/>
</dbReference>
<evidence type="ECO:0000256" key="2">
    <source>
        <dbReference type="ARBA" id="ARBA00023002"/>
    </source>
</evidence>
<keyword evidence="6" id="KW-1185">Reference proteome</keyword>
<comment type="caution">
    <text evidence="5">The sequence shown here is derived from an EMBL/GenBank/DDBJ whole genome shotgun (WGS) entry which is preliminary data.</text>
</comment>
<organism evidence="5 6">
    <name type="scientific">Streptomyces tremellae</name>
    <dbReference type="NCBI Taxonomy" id="1124239"/>
    <lineage>
        <taxon>Bacteria</taxon>
        <taxon>Bacillati</taxon>
        <taxon>Actinomycetota</taxon>
        <taxon>Actinomycetes</taxon>
        <taxon>Kitasatosporales</taxon>
        <taxon>Streptomycetaceae</taxon>
        <taxon>Streptomyces</taxon>
    </lineage>
</organism>
<feature type="compositionally biased region" description="Basic residues" evidence="4">
    <location>
        <begin position="252"/>
        <end position="273"/>
    </location>
</feature>
<evidence type="ECO:0008006" key="7">
    <source>
        <dbReference type="Google" id="ProtNLM"/>
    </source>
</evidence>
<dbReference type="CDD" id="cd05233">
    <property type="entry name" value="SDR_c"/>
    <property type="match status" value="1"/>
</dbReference>
<evidence type="ECO:0000256" key="4">
    <source>
        <dbReference type="SAM" id="MobiDB-lite"/>
    </source>
</evidence>
<dbReference type="PANTHER" id="PTHR43391">
    <property type="entry name" value="RETINOL DEHYDROGENASE-RELATED"/>
    <property type="match status" value="1"/>
</dbReference>
<sequence>MNTWKGSVAFVTGGGRGIGLGIARTLAGRGVCLALTDIDERALHRSAAELSRLTDVEPLLLDVRDRAAYAAAADAAEAGLGPVGLLFNNAGIAPHAPVAEWTYEKWDTALGVSLDGVVNGLQAFVPRMIERGGGGYVVNTAPGAGLIPHGSVLYTTGKFAVAELSESLRRELGPCGIDVNVLCPGPVDTGILHNTRAVDEGVAVVRRGQAPGRTEKYLKEGTSIDAAGERVVAAMGAGSLRIDTDAFVRPALKARRGPSLHRSPRSKRGRKAQGRAPGSAESGVSHRVARFFWNSAATRRMASSKSTPSRSTSACR</sequence>
<dbReference type="InterPro" id="IPR020904">
    <property type="entry name" value="Sc_DH/Rdtase_CS"/>
</dbReference>
<feature type="region of interest" description="Disordered" evidence="4">
    <location>
        <begin position="297"/>
        <end position="316"/>
    </location>
</feature>